<proteinExistence type="predicted"/>
<protein>
    <recommendedName>
        <fullName evidence="3">YgiT-type zinc finger protein</fullName>
    </recommendedName>
</protein>
<evidence type="ECO:0000313" key="1">
    <source>
        <dbReference type="EMBL" id="MDX8540899.1"/>
    </source>
</evidence>
<reference evidence="1 2" key="1">
    <citation type="submission" date="2023-08" db="EMBL/GenBank/DDBJ databases">
        <title>Implementing the SeqCode for naming new Mesorhizobium species isolated from Vachellia karroo root nodules.</title>
        <authorList>
            <person name="Van Lill M."/>
        </authorList>
    </citation>
    <scope>NUCLEOTIDE SEQUENCE [LARGE SCALE GENOMIC DNA]</scope>
    <source>
        <strain evidence="1 2">VK4B</strain>
    </source>
</reference>
<organism evidence="1 2">
    <name type="scientific">Mesorhizobium abyssinicae</name>
    <dbReference type="NCBI Taxonomy" id="1209958"/>
    <lineage>
        <taxon>Bacteria</taxon>
        <taxon>Pseudomonadati</taxon>
        <taxon>Pseudomonadota</taxon>
        <taxon>Alphaproteobacteria</taxon>
        <taxon>Hyphomicrobiales</taxon>
        <taxon>Phyllobacteriaceae</taxon>
        <taxon>Mesorhizobium</taxon>
    </lineage>
</organism>
<comment type="caution">
    <text evidence="1">The sequence shown here is derived from an EMBL/GenBank/DDBJ whole genome shotgun (WGS) entry which is preliminary data.</text>
</comment>
<accession>A0ABU5AUB3</accession>
<dbReference type="EMBL" id="JAVIIP010000016">
    <property type="protein sequence ID" value="MDX8540899.1"/>
    <property type="molecule type" value="Genomic_DNA"/>
</dbReference>
<name>A0ABU5AUB3_9HYPH</name>
<evidence type="ECO:0008006" key="3">
    <source>
        <dbReference type="Google" id="ProtNLM"/>
    </source>
</evidence>
<sequence>MPDTDGRRKRGGGRRLSNAHEIGQLVLVRCGLCNVKRWYQPDDLMTIFGDIEPDLVGSKMRCERCGKNEFMHAETQSPSALERQGIRVRRLAEIRTVRRVVWRDEQ</sequence>
<dbReference type="Proteomes" id="UP001276564">
    <property type="component" value="Unassembled WGS sequence"/>
</dbReference>
<keyword evidence="2" id="KW-1185">Reference proteome</keyword>
<gene>
    <name evidence="1" type="ORF">RFM23_25105</name>
</gene>
<dbReference type="RefSeq" id="WP_127286629.1">
    <property type="nucleotide sequence ID" value="NZ_JAVIIO010000003.1"/>
</dbReference>
<evidence type="ECO:0000313" key="2">
    <source>
        <dbReference type="Proteomes" id="UP001276564"/>
    </source>
</evidence>